<accession>A0A9Q0MT05</accession>
<protein>
    <submittedName>
        <fullName evidence="1">Neurobeachin-like protein 2</fullName>
    </submittedName>
</protein>
<dbReference type="Pfam" id="PF16057">
    <property type="entry name" value="DUF4800"/>
    <property type="match status" value="1"/>
</dbReference>
<dbReference type="AlphaFoldDB" id="A0A9Q0MT05"/>
<name>A0A9Q0MT05_9DIPT</name>
<proteinExistence type="predicted"/>
<organism evidence="1 2">
    <name type="scientific">Pseudolycoriella hygida</name>
    <dbReference type="NCBI Taxonomy" id="35572"/>
    <lineage>
        <taxon>Eukaryota</taxon>
        <taxon>Metazoa</taxon>
        <taxon>Ecdysozoa</taxon>
        <taxon>Arthropoda</taxon>
        <taxon>Hexapoda</taxon>
        <taxon>Insecta</taxon>
        <taxon>Pterygota</taxon>
        <taxon>Neoptera</taxon>
        <taxon>Endopterygota</taxon>
        <taxon>Diptera</taxon>
        <taxon>Nematocera</taxon>
        <taxon>Sciaroidea</taxon>
        <taxon>Sciaridae</taxon>
        <taxon>Pseudolycoriella</taxon>
    </lineage>
</organism>
<gene>
    <name evidence="1" type="primary">nbeal2_1</name>
    <name evidence="1" type="ORF">Bhyg_15146</name>
</gene>
<dbReference type="EMBL" id="WJQU01000004">
    <property type="protein sequence ID" value="KAJ6636555.1"/>
    <property type="molecule type" value="Genomic_DNA"/>
</dbReference>
<comment type="caution">
    <text evidence="1">The sequence shown here is derived from an EMBL/GenBank/DDBJ whole genome shotgun (WGS) entry which is preliminary data.</text>
</comment>
<dbReference type="OrthoDB" id="8121964at2759"/>
<dbReference type="Proteomes" id="UP001151699">
    <property type="component" value="Chromosome C"/>
</dbReference>
<evidence type="ECO:0000313" key="1">
    <source>
        <dbReference type="EMBL" id="KAJ6636555.1"/>
    </source>
</evidence>
<reference evidence="1" key="1">
    <citation type="submission" date="2022-07" db="EMBL/GenBank/DDBJ databases">
        <authorList>
            <person name="Trinca V."/>
            <person name="Uliana J.V.C."/>
            <person name="Torres T.T."/>
            <person name="Ward R.J."/>
            <person name="Monesi N."/>
        </authorList>
    </citation>
    <scope>NUCLEOTIDE SEQUENCE</scope>
    <source>
        <strain evidence="1">HSMRA1968</strain>
        <tissue evidence="1">Whole embryos</tissue>
    </source>
</reference>
<sequence length="110" mass="13064">MGSGVERIKPLHEGYQSEVSATLWEPLNTFWAECYEACKASSQKRAKQLMESRRKFQQKILVPWRLRQTDEVARLSSLSSTLKMKDNQTERRWKTMKRFLYGPRGAWCYE</sequence>
<evidence type="ECO:0000313" key="2">
    <source>
        <dbReference type="Proteomes" id="UP001151699"/>
    </source>
</evidence>
<keyword evidence="2" id="KW-1185">Reference proteome</keyword>